<accession>A0AAP2W7X2</accession>
<dbReference type="RefSeq" id="WP_231061443.1">
    <property type="nucleotide sequence ID" value="NZ_JAJNOR010000001.1"/>
</dbReference>
<proteinExistence type="predicted"/>
<dbReference type="AlphaFoldDB" id="A0AAP2W7X2"/>
<gene>
    <name evidence="1" type="ORF">LQE92_02585</name>
</gene>
<sequence length="157" mass="17863">MSEKYTFQDFLASVDGENQKFVSELHDELTAFGCKIDVKSAKSGYVVSYSLDKKIIANYVFRKKGLIARIYAAHVDQYPEILDTLPGSMVRTIQESPNCKRLADPSTCNQRCSMGYDFLLQGERLQKCRSNAFMFLLDEESRPYVKSLLLHEVKAAV</sequence>
<comment type="caution">
    <text evidence="1">The sequence shown here is derived from an EMBL/GenBank/DDBJ whole genome shotgun (WGS) entry which is preliminary data.</text>
</comment>
<organism evidence="1 2">
    <name type="scientific">Lientehia hominis</name>
    <dbReference type="NCBI Taxonomy" id="2897778"/>
    <lineage>
        <taxon>Bacteria</taxon>
        <taxon>Bacillati</taxon>
        <taxon>Bacillota</taxon>
        <taxon>Clostridia</taxon>
        <taxon>Lachnospirales</taxon>
        <taxon>Lachnospiraceae</taxon>
        <taxon>Lientehia</taxon>
    </lineage>
</organism>
<dbReference type="Proteomes" id="UP001299265">
    <property type="component" value="Unassembled WGS sequence"/>
</dbReference>
<protein>
    <submittedName>
        <fullName evidence="1">Uncharacterized protein</fullName>
    </submittedName>
</protein>
<keyword evidence="2" id="KW-1185">Reference proteome</keyword>
<evidence type="ECO:0000313" key="2">
    <source>
        <dbReference type="Proteomes" id="UP001299265"/>
    </source>
</evidence>
<name>A0AAP2W7X2_9FIRM</name>
<reference evidence="1 2" key="1">
    <citation type="submission" date="2021-11" db="EMBL/GenBank/DDBJ databases">
        <title>Lacrimispora sp. nov. NSJ-141 isolated from human feces.</title>
        <authorList>
            <person name="Abdugheni R."/>
        </authorList>
    </citation>
    <scope>NUCLEOTIDE SEQUENCE [LARGE SCALE GENOMIC DNA]</scope>
    <source>
        <strain evidence="1 2">NSJ-141</strain>
    </source>
</reference>
<dbReference type="EMBL" id="JAJNOR010000001">
    <property type="protein sequence ID" value="MCD2491515.1"/>
    <property type="molecule type" value="Genomic_DNA"/>
</dbReference>
<evidence type="ECO:0000313" key="1">
    <source>
        <dbReference type="EMBL" id="MCD2491515.1"/>
    </source>
</evidence>